<evidence type="ECO:0000313" key="1">
    <source>
        <dbReference type="EMBL" id="JAD50292.1"/>
    </source>
</evidence>
<reference evidence="1" key="2">
    <citation type="journal article" date="2015" name="Data Brief">
        <title>Shoot transcriptome of the giant reed, Arundo donax.</title>
        <authorList>
            <person name="Barrero R.A."/>
            <person name="Guerrero F.D."/>
            <person name="Moolhuijzen P."/>
            <person name="Goolsby J.A."/>
            <person name="Tidwell J."/>
            <person name="Bellgard S.E."/>
            <person name="Bellgard M.I."/>
        </authorList>
    </citation>
    <scope>NUCLEOTIDE SEQUENCE</scope>
    <source>
        <tissue evidence="1">Shoot tissue taken approximately 20 cm above the soil surface</tissue>
    </source>
</reference>
<organism evidence="1">
    <name type="scientific">Arundo donax</name>
    <name type="common">Giant reed</name>
    <name type="synonym">Donax arundinaceus</name>
    <dbReference type="NCBI Taxonomy" id="35708"/>
    <lineage>
        <taxon>Eukaryota</taxon>
        <taxon>Viridiplantae</taxon>
        <taxon>Streptophyta</taxon>
        <taxon>Embryophyta</taxon>
        <taxon>Tracheophyta</taxon>
        <taxon>Spermatophyta</taxon>
        <taxon>Magnoliopsida</taxon>
        <taxon>Liliopsida</taxon>
        <taxon>Poales</taxon>
        <taxon>Poaceae</taxon>
        <taxon>PACMAD clade</taxon>
        <taxon>Arundinoideae</taxon>
        <taxon>Arundineae</taxon>
        <taxon>Arundo</taxon>
    </lineage>
</organism>
<accession>A0A0A9AT69</accession>
<name>A0A0A9AT69_ARUDO</name>
<protein>
    <submittedName>
        <fullName evidence="1">Uncharacterized protein</fullName>
    </submittedName>
</protein>
<reference evidence="1" key="1">
    <citation type="submission" date="2014-09" db="EMBL/GenBank/DDBJ databases">
        <authorList>
            <person name="Magalhaes I.L.F."/>
            <person name="Oliveira U."/>
            <person name="Santos F.R."/>
            <person name="Vidigal T.H.D.A."/>
            <person name="Brescovit A.D."/>
            <person name="Santos A.J."/>
        </authorList>
    </citation>
    <scope>NUCLEOTIDE SEQUENCE</scope>
    <source>
        <tissue evidence="1">Shoot tissue taken approximately 20 cm above the soil surface</tissue>
    </source>
</reference>
<dbReference type="EMBL" id="GBRH01247603">
    <property type="protein sequence ID" value="JAD50292.1"/>
    <property type="molecule type" value="Transcribed_RNA"/>
</dbReference>
<proteinExistence type="predicted"/>
<sequence length="8" mass="888">MQRPRSGG</sequence>